<evidence type="ECO:0000256" key="1">
    <source>
        <dbReference type="SAM" id="SignalP"/>
    </source>
</evidence>
<dbReference type="HOGENOM" id="CLU_2394395_0_0_11"/>
<evidence type="ECO:0000313" key="3">
    <source>
        <dbReference type="Proteomes" id="UP000000851"/>
    </source>
</evidence>
<dbReference type="STRING" id="479433.Caci_4283"/>
<dbReference type="Proteomes" id="UP000000851">
    <property type="component" value="Chromosome"/>
</dbReference>
<gene>
    <name evidence="2" type="ordered locus">Caci_4283</name>
</gene>
<dbReference type="EMBL" id="CP001700">
    <property type="protein sequence ID" value="ACU73147.1"/>
    <property type="molecule type" value="Genomic_DNA"/>
</dbReference>
<keyword evidence="3" id="KW-1185">Reference proteome</keyword>
<organism evidence="2 3">
    <name type="scientific">Catenulispora acidiphila (strain DSM 44928 / JCM 14897 / NBRC 102108 / NRRL B-24433 / ID139908)</name>
    <dbReference type="NCBI Taxonomy" id="479433"/>
    <lineage>
        <taxon>Bacteria</taxon>
        <taxon>Bacillati</taxon>
        <taxon>Actinomycetota</taxon>
        <taxon>Actinomycetes</taxon>
        <taxon>Catenulisporales</taxon>
        <taxon>Catenulisporaceae</taxon>
        <taxon>Catenulispora</taxon>
    </lineage>
</organism>
<accession>C7QJQ9</accession>
<dbReference type="KEGG" id="cai:Caci_4283"/>
<dbReference type="InParanoid" id="C7QJQ9"/>
<dbReference type="AlphaFoldDB" id="C7QJQ9"/>
<proteinExistence type="predicted"/>
<name>C7QJQ9_CATAD</name>
<reference evidence="2 3" key="1">
    <citation type="journal article" date="2009" name="Stand. Genomic Sci.">
        <title>Complete genome sequence of Catenulispora acidiphila type strain (ID 139908).</title>
        <authorList>
            <person name="Copeland A."/>
            <person name="Lapidus A."/>
            <person name="Glavina Del Rio T."/>
            <person name="Nolan M."/>
            <person name="Lucas S."/>
            <person name="Chen F."/>
            <person name="Tice H."/>
            <person name="Cheng J.F."/>
            <person name="Bruce D."/>
            <person name="Goodwin L."/>
            <person name="Pitluck S."/>
            <person name="Mikhailova N."/>
            <person name="Pati A."/>
            <person name="Ivanova N."/>
            <person name="Mavromatis K."/>
            <person name="Chen A."/>
            <person name="Palaniappan K."/>
            <person name="Chain P."/>
            <person name="Land M."/>
            <person name="Hauser L."/>
            <person name="Chang Y.J."/>
            <person name="Jeffries C.D."/>
            <person name="Chertkov O."/>
            <person name="Brettin T."/>
            <person name="Detter J.C."/>
            <person name="Han C."/>
            <person name="Ali Z."/>
            <person name="Tindall B.J."/>
            <person name="Goker M."/>
            <person name="Bristow J."/>
            <person name="Eisen J.A."/>
            <person name="Markowitz V."/>
            <person name="Hugenholtz P."/>
            <person name="Kyrpides N.C."/>
            <person name="Klenk H.P."/>
        </authorList>
    </citation>
    <scope>NUCLEOTIDE SEQUENCE [LARGE SCALE GENOMIC DNA]</scope>
    <source>
        <strain evidence="3">DSM 44928 / JCM 14897 / NBRC 102108 / NRRL B-24433 / ID139908</strain>
    </source>
</reference>
<dbReference type="RefSeq" id="WP_015792876.1">
    <property type="nucleotide sequence ID" value="NC_013131.1"/>
</dbReference>
<evidence type="ECO:0000313" key="2">
    <source>
        <dbReference type="EMBL" id="ACU73147.1"/>
    </source>
</evidence>
<protein>
    <submittedName>
        <fullName evidence="2">Uncharacterized protein</fullName>
    </submittedName>
</protein>
<keyword evidence="1" id="KW-0732">Signal</keyword>
<feature type="signal peptide" evidence="1">
    <location>
        <begin position="1"/>
        <end position="28"/>
    </location>
</feature>
<feature type="chain" id="PRO_5002981722" evidence="1">
    <location>
        <begin position="29"/>
        <end position="93"/>
    </location>
</feature>
<sequence precursor="true">MRIRKAFATAAVLAAALGPVLTASTASAGISPPPHNNWACYGYGTGATYQEAKTEAQQDMIGNRTIGAWVYTSGQNADGSYWVKISADCTFVE</sequence>